<dbReference type="AlphaFoldDB" id="A0A8H6RJQ9"/>
<feature type="transmembrane region" description="Helical" evidence="1">
    <location>
        <begin position="563"/>
        <end position="588"/>
    </location>
</feature>
<dbReference type="Pfam" id="PF01544">
    <property type="entry name" value="CorA"/>
    <property type="match status" value="1"/>
</dbReference>
<name>A0A8H6RJQ9_9PEZI</name>
<dbReference type="Gene3D" id="1.20.58.340">
    <property type="entry name" value="Magnesium transport protein CorA, transmembrane region"/>
    <property type="match status" value="1"/>
</dbReference>
<dbReference type="EMBL" id="JABCIY010000148">
    <property type="protein sequence ID" value="KAF7192289.1"/>
    <property type="molecule type" value="Genomic_DNA"/>
</dbReference>
<keyword evidence="1" id="KW-0472">Membrane</keyword>
<dbReference type="Proteomes" id="UP000660729">
    <property type="component" value="Unassembled WGS sequence"/>
</dbReference>
<evidence type="ECO:0000313" key="3">
    <source>
        <dbReference type="Proteomes" id="UP000660729"/>
    </source>
</evidence>
<evidence type="ECO:0000256" key="1">
    <source>
        <dbReference type="SAM" id="Phobius"/>
    </source>
</evidence>
<reference evidence="2" key="1">
    <citation type="submission" date="2020-04" db="EMBL/GenBank/DDBJ databases">
        <title>Draft genome resource of the tomato pathogen Pseudocercospora fuligena.</title>
        <authorList>
            <person name="Zaccaron A."/>
        </authorList>
    </citation>
    <scope>NUCLEOTIDE SEQUENCE</scope>
    <source>
        <strain evidence="2">PF001</strain>
    </source>
</reference>
<keyword evidence="1" id="KW-0812">Transmembrane</keyword>
<dbReference type="OrthoDB" id="3231000at2759"/>
<proteinExistence type="predicted"/>
<sequence length="607" mass="69244">MAADLSGSSGTGSEAISLPLYNTQGALQPEELPNDIDILKLWYHKREPVRDKIRRFRDAIRSHTDEGGNPHDIARMNGAVNPKLLSAWQMGVQFGPYMEYLQTISKKLRYLEYLLHWMLVSCSPSKWKFLKSYPHHRDQRVARTNVSIIDYNSSGSMTASRFRDCQGLHKALSATCHDTDVRLIVVEDLSRYVVETLGSQFQIDPVFFLSHISGYLPQNDPYHYVAPPDINMTAQQRSHLSVEFPRARWFANEAEFDAAEFESGRFNVLRRLDSDRSRKGLQSDFFGRGSSVSLGSGKISFWWKGAAQGEPVTGLVLVDPTVSTGTLLWGGRGLFELSPSIDTIRSMGEHALPDPTSSLFEEAVYWSCRLSKDDLITVKNDPRALVMPMLKVVVAEWLSAFKYMSNMVGVVDRSLDTPKWGKKPTDYDGLLQKMRPWRRNMHHYQWMIKDAFTILFSHGTETPHRPPTAAYVGQLHKRGLQGLRHDFEQLKERIDYLQMRIERLWDTSSNALAAEDSRRAFRANQNNAGQVLISILATIFLPLNFATSFLSMSSDFSIRNTTFWLFFAINFPLLGLTALIVVVAFPAWRDSIRRTLGTLFQRMRKEL</sequence>
<dbReference type="GO" id="GO:0016020">
    <property type="term" value="C:membrane"/>
    <property type="evidence" value="ECO:0007669"/>
    <property type="project" value="InterPro"/>
</dbReference>
<keyword evidence="3" id="KW-1185">Reference proteome</keyword>
<accession>A0A8H6RJQ9</accession>
<keyword evidence="1" id="KW-1133">Transmembrane helix</keyword>
<feature type="transmembrane region" description="Helical" evidence="1">
    <location>
        <begin position="531"/>
        <end position="551"/>
    </location>
</feature>
<dbReference type="GO" id="GO:0046873">
    <property type="term" value="F:metal ion transmembrane transporter activity"/>
    <property type="evidence" value="ECO:0007669"/>
    <property type="project" value="InterPro"/>
</dbReference>
<comment type="caution">
    <text evidence="2">The sequence shown here is derived from an EMBL/GenBank/DDBJ whole genome shotgun (WGS) entry which is preliminary data.</text>
</comment>
<dbReference type="InterPro" id="IPR002523">
    <property type="entry name" value="MgTranspt_CorA/ZnTranspt_ZntB"/>
</dbReference>
<evidence type="ECO:0000313" key="2">
    <source>
        <dbReference type="EMBL" id="KAF7192289.1"/>
    </source>
</evidence>
<protein>
    <submittedName>
        <fullName evidence="2">Uncharacterized protein</fullName>
    </submittedName>
</protein>
<gene>
    <name evidence="2" type="ORF">HII31_06321</name>
</gene>
<organism evidence="2 3">
    <name type="scientific">Pseudocercospora fuligena</name>
    <dbReference type="NCBI Taxonomy" id="685502"/>
    <lineage>
        <taxon>Eukaryota</taxon>
        <taxon>Fungi</taxon>
        <taxon>Dikarya</taxon>
        <taxon>Ascomycota</taxon>
        <taxon>Pezizomycotina</taxon>
        <taxon>Dothideomycetes</taxon>
        <taxon>Dothideomycetidae</taxon>
        <taxon>Mycosphaerellales</taxon>
        <taxon>Mycosphaerellaceae</taxon>
        <taxon>Pseudocercospora</taxon>
    </lineage>
</organism>